<dbReference type="CDD" id="cd16701">
    <property type="entry name" value="RING_CH-C4HC3_MARCH5"/>
    <property type="match status" value="1"/>
</dbReference>
<feature type="domain" description="RING-CH-type" evidence="13">
    <location>
        <begin position="23"/>
        <end position="92"/>
    </location>
</feature>
<dbReference type="InterPro" id="IPR011016">
    <property type="entry name" value="Znf_RING-CH"/>
</dbReference>
<feature type="transmembrane region" description="Helical" evidence="12">
    <location>
        <begin position="113"/>
        <end position="136"/>
    </location>
</feature>
<evidence type="ECO:0000313" key="14">
    <source>
        <dbReference type="EMBL" id="CAG9760882.1"/>
    </source>
</evidence>
<protein>
    <recommendedName>
        <fullName evidence="8">E3 ubiquitin-protein ligase MARCHF5</fullName>
    </recommendedName>
    <alternativeName>
        <fullName evidence="10">Membrane-associated RING finger protein 5</fullName>
    </alternativeName>
    <alternativeName>
        <fullName evidence="9">Membrane-associated RING-CH protein V</fullName>
    </alternativeName>
    <alternativeName>
        <fullName evidence="11">RING-type E3 ubiquitin transferase MARCHF5</fullName>
    </alternativeName>
</protein>
<comment type="subcellular location">
    <subcellularLocation>
        <location evidence="1">Membrane</location>
        <topology evidence="1">Multi-pass membrane protein</topology>
    </subcellularLocation>
</comment>
<dbReference type="Proteomes" id="UP001152799">
    <property type="component" value="Chromosome 1"/>
</dbReference>
<evidence type="ECO:0000256" key="7">
    <source>
        <dbReference type="ARBA" id="ARBA00023136"/>
    </source>
</evidence>
<evidence type="ECO:0000256" key="6">
    <source>
        <dbReference type="ARBA" id="ARBA00022989"/>
    </source>
</evidence>
<evidence type="ECO:0000256" key="1">
    <source>
        <dbReference type="ARBA" id="ARBA00004141"/>
    </source>
</evidence>
<keyword evidence="5" id="KW-0862">Zinc</keyword>
<evidence type="ECO:0000256" key="2">
    <source>
        <dbReference type="ARBA" id="ARBA00022692"/>
    </source>
</evidence>
<dbReference type="GO" id="GO:0016020">
    <property type="term" value="C:membrane"/>
    <property type="evidence" value="ECO:0007669"/>
    <property type="project" value="UniProtKB-SubCell"/>
</dbReference>
<organism evidence="14 15">
    <name type="scientific">Ceutorhynchus assimilis</name>
    <name type="common">cabbage seed weevil</name>
    <dbReference type="NCBI Taxonomy" id="467358"/>
    <lineage>
        <taxon>Eukaryota</taxon>
        <taxon>Metazoa</taxon>
        <taxon>Ecdysozoa</taxon>
        <taxon>Arthropoda</taxon>
        <taxon>Hexapoda</taxon>
        <taxon>Insecta</taxon>
        <taxon>Pterygota</taxon>
        <taxon>Neoptera</taxon>
        <taxon>Endopterygota</taxon>
        <taxon>Coleoptera</taxon>
        <taxon>Polyphaga</taxon>
        <taxon>Cucujiformia</taxon>
        <taxon>Curculionidae</taxon>
        <taxon>Ceutorhynchinae</taxon>
        <taxon>Ceutorhynchus</taxon>
    </lineage>
</organism>
<keyword evidence="6 12" id="KW-1133">Transmembrane helix</keyword>
<dbReference type="PROSITE" id="PS51292">
    <property type="entry name" value="ZF_RING_CH"/>
    <property type="match status" value="1"/>
</dbReference>
<dbReference type="SMART" id="SM00744">
    <property type="entry name" value="RINGv"/>
    <property type="match status" value="1"/>
</dbReference>
<reference evidence="14" key="1">
    <citation type="submission" date="2022-01" db="EMBL/GenBank/DDBJ databases">
        <authorList>
            <person name="King R."/>
        </authorList>
    </citation>
    <scope>NUCLEOTIDE SEQUENCE</scope>
</reference>
<dbReference type="AlphaFoldDB" id="A0A9N9MEV9"/>
<feature type="transmembrane region" description="Helical" evidence="12">
    <location>
        <begin position="229"/>
        <end position="247"/>
    </location>
</feature>
<feature type="transmembrane region" description="Helical" evidence="12">
    <location>
        <begin position="156"/>
        <end position="176"/>
    </location>
</feature>
<feature type="transmembrane region" description="Helical" evidence="12">
    <location>
        <begin position="259"/>
        <end position="275"/>
    </location>
</feature>
<keyword evidence="3" id="KW-0479">Metal-binding</keyword>
<evidence type="ECO:0000256" key="5">
    <source>
        <dbReference type="ARBA" id="ARBA00022833"/>
    </source>
</evidence>
<dbReference type="GO" id="GO:0008270">
    <property type="term" value="F:zinc ion binding"/>
    <property type="evidence" value="ECO:0007669"/>
    <property type="project" value="UniProtKB-KW"/>
</dbReference>
<evidence type="ECO:0000259" key="13">
    <source>
        <dbReference type="PROSITE" id="PS51292"/>
    </source>
</evidence>
<gene>
    <name evidence="14" type="ORF">CEUTPL_LOCUS1599</name>
</gene>
<dbReference type="SUPFAM" id="SSF57850">
    <property type="entry name" value="RING/U-box"/>
    <property type="match status" value="1"/>
</dbReference>
<dbReference type="Pfam" id="PF12906">
    <property type="entry name" value="RINGv"/>
    <property type="match status" value="1"/>
</dbReference>
<evidence type="ECO:0000256" key="11">
    <source>
        <dbReference type="ARBA" id="ARBA00043231"/>
    </source>
</evidence>
<keyword evidence="4" id="KW-0863">Zinc-finger</keyword>
<evidence type="ECO:0000313" key="15">
    <source>
        <dbReference type="Proteomes" id="UP001152799"/>
    </source>
</evidence>
<dbReference type="InterPro" id="IPR013083">
    <property type="entry name" value="Znf_RING/FYVE/PHD"/>
</dbReference>
<evidence type="ECO:0000256" key="3">
    <source>
        <dbReference type="ARBA" id="ARBA00022723"/>
    </source>
</evidence>
<dbReference type="PANTHER" id="PTHR46283">
    <property type="entry name" value="E3 UBIQUITIN-PROTEIN LIGASE MARCH5"/>
    <property type="match status" value="1"/>
</dbReference>
<evidence type="ECO:0000256" key="4">
    <source>
        <dbReference type="ARBA" id="ARBA00022771"/>
    </source>
</evidence>
<sequence>MTTNSGQNYEMRIENVNENGPGSYWESGRYCWVCFASDEEDQEAAWVQPCKCRGTTKWVHQACLQRWFDEKQKMGTRIKVSCPQCKTEYIVVYPNMGVMVYLLDKVDDIIYKWCPFMAAGVVVGGVYWCGVTYGAITVMQVLGRTEGLALLEKTDPILLIIVLPAIPLVLILGKVIRWEDILLGFIRKNITKIPLIRSFPSFRPNVANNPNRDYYDFPIIAGPFSATRILCGALLLPTVAAFFGKLFFKSVKSDFHKTILGGLTFIALKGCLRIYHNQQNYIRKYQRQILDYVEPNISKYVKPE</sequence>
<keyword evidence="7 12" id="KW-0472">Membrane</keyword>
<evidence type="ECO:0000256" key="9">
    <source>
        <dbReference type="ARBA" id="ARBA00043044"/>
    </source>
</evidence>
<evidence type="ECO:0000256" key="10">
    <source>
        <dbReference type="ARBA" id="ARBA00043185"/>
    </source>
</evidence>
<keyword evidence="2 12" id="KW-0812">Transmembrane</keyword>
<dbReference type="Gene3D" id="3.30.40.10">
    <property type="entry name" value="Zinc/RING finger domain, C3HC4 (zinc finger)"/>
    <property type="match status" value="1"/>
</dbReference>
<evidence type="ECO:0000256" key="8">
    <source>
        <dbReference type="ARBA" id="ARBA00040151"/>
    </source>
</evidence>
<accession>A0A9N9MEV9</accession>
<keyword evidence="15" id="KW-1185">Reference proteome</keyword>
<name>A0A9N9MEV9_9CUCU</name>
<evidence type="ECO:0000256" key="12">
    <source>
        <dbReference type="SAM" id="Phobius"/>
    </source>
</evidence>
<dbReference type="EMBL" id="OU892277">
    <property type="protein sequence ID" value="CAG9760882.1"/>
    <property type="molecule type" value="Genomic_DNA"/>
</dbReference>
<proteinExistence type="predicted"/>
<dbReference type="OrthoDB" id="5817083at2759"/>